<evidence type="ECO:0000313" key="3">
    <source>
        <dbReference type="Proteomes" id="UP001500575"/>
    </source>
</evidence>
<sequence>MNRGVAAGLAVACVVANFGAYAVLRDYLSTARSPEPAWTTPSGDESAPADPVNPLQGSVFLKGRPDGAVLRLSPGDCGTEGNQDDPRQLPVAWISPAEAAPVVVEIDGLTQTLATGLTADGWWVVGTDTDCKVTAWTAAGPDGTTWSRSAVPARAWYLDPVDPRLVHAAGGRAVKVGAECDAESVHPAADHYYVVCTDDRLLQASLDSDLIESGVDTGVTAAAVGPDGLVAVLYNTPTCRARLEVLDEGKPVESRQECFGNDRFALGVTWIGEDLAAQIGYALLDDSSGTWVERG</sequence>
<gene>
    <name evidence="2" type="ORF">GCM10009843_26190</name>
</gene>
<feature type="region of interest" description="Disordered" evidence="1">
    <location>
        <begin position="33"/>
        <end position="57"/>
    </location>
</feature>
<name>A0ABN2YGE8_9ACTN</name>
<evidence type="ECO:0000313" key="2">
    <source>
        <dbReference type="EMBL" id="GAA2127097.1"/>
    </source>
</evidence>
<dbReference type="Proteomes" id="UP001500575">
    <property type="component" value="Unassembled WGS sequence"/>
</dbReference>
<comment type="caution">
    <text evidence="2">The sequence shown here is derived from an EMBL/GenBank/DDBJ whole genome shotgun (WGS) entry which is preliminary data.</text>
</comment>
<evidence type="ECO:0000256" key="1">
    <source>
        <dbReference type="SAM" id="MobiDB-lite"/>
    </source>
</evidence>
<protein>
    <submittedName>
        <fullName evidence="2">Uncharacterized protein</fullName>
    </submittedName>
</protein>
<proteinExistence type="predicted"/>
<organism evidence="2 3">
    <name type="scientific">Nocardioides bigeumensis</name>
    <dbReference type="NCBI Taxonomy" id="433657"/>
    <lineage>
        <taxon>Bacteria</taxon>
        <taxon>Bacillati</taxon>
        <taxon>Actinomycetota</taxon>
        <taxon>Actinomycetes</taxon>
        <taxon>Propionibacteriales</taxon>
        <taxon>Nocardioidaceae</taxon>
        <taxon>Nocardioides</taxon>
    </lineage>
</organism>
<reference evidence="2 3" key="1">
    <citation type="journal article" date="2019" name="Int. J. Syst. Evol. Microbiol.">
        <title>The Global Catalogue of Microorganisms (GCM) 10K type strain sequencing project: providing services to taxonomists for standard genome sequencing and annotation.</title>
        <authorList>
            <consortium name="The Broad Institute Genomics Platform"/>
            <consortium name="The Broad Institute Genome Sequencing Center for Infectious Disease"/>
            <person name="Wu L."/>
            <person name="Ma J."/>
        </authorList>
    </citation>
    <scope>NUCLEOTIDE SEQUENCE [LARGE SCALE GENOMIC DNA]</scope>
    <source>
        <strain evidence="2 3">JCM 16021</strain>
    </source>
</reference>
<dbReference type="EMBL" id="BAAAQQ010000012">
    <property type="protein sequence ID" value="GAA2127097.1"/>
    <property type="molecule type" value="Genomic_DNA"/>
</dbReference>
<keyword evidence="3" id="KW-1185">Reference proteome</keyword>
<dbReference type="RefSeq" id="WP_344304204.1">
    <property type="nucleotide sequence ID" value="NZ_BAAAQQ010000012.1"/>
</dbReference>
<accession>A0ABN2YGE8</accession>